<comment type="caution">
    <text evidence="1">The sequence shown here is derived from an EMBL/GenBank/DDBJ whole genome shotgun (WGS) entry which is preliminary data.</text>
</comment>
<sequence length="61" mass="6836">MTGPTKRKQSEAEQLFKAREVLKMKQQVEKQKPSCGDSSTHVTLPLMHLLAISSALNQRTV</sequence>
<feature type="non-terminal residue" evidence="1">
    <location>
        <position position="61"/>
    </location>
</feature>
<dbReference type="Proteomes" id="UP001381693">
    <property type="component" value="Unassembled WGS sequence"/>
</dbReference>
<dbReference type="AlphaFoldDB" id="A0AAN8X320"/>
<evidence type="ECO:0000313" key="2">
    <source>
        <dbReference type="Proteomes" id="UP001381693"/>
    </source>
</evidence>
<accession>A0AAN8X320</accession>
<dbReference type="EMBL" id="JAXCGZ010013753">
    <property type="protein sequence ID" value="KAK7071999.1"/>
    <property type="molecule type" value="Genomic_DNA"/>
</dbReference>
<protein>
    <submittedName>
        <fullName evidence="1">Uncharacterized protein</fullName>
    </submittedName>
</protein>
<proteinExistence type="predicted"/>
<evidence type="ECO:0000313" key="1">
    <source>
        <dbReference type="EMBL" id="KAK7071999.1"/>
    </source>
</evidence>
<organism evidence="1 2">
    <name type="scientific">Halocaridina rubra</name>
    <name type="common">Hawaiian red shrimp</name>
    <dbReference type="NCBI Taxonomy" id="373956"/>
    <lineage>
        <taxon>Eukaryota</taxon>
        <taxon>Metazoa</taxon>
        <taxon>Ecdysozoa</taxon>
        <taxon>Arthropoda</taxon>
        <taxon>Crustacea</taxon>
        <taxon>Multicrustacea</taxon>
        <taxon>Malacostraca</taxon>
        <taxon>Eumalacostraca</taxon>
        <taxon>Eucarida</taxon>
        <taxon>Decapoda</taxon>
        <taxon>Pleocyemata</taxon>
        <taxon>Caridea</taxon>
        <taxon>Atyoidea</taxon>
        <taxon>Atyidae</taxon>
        <taxon>Halocaridina</taxon>
    </lineage>
</organism>
<keyword evidence="2" id="KW-1185">Reference proteome</keyword>
<reference evidence="1 2" key="1">
    <citation type="submission" date="2023-11" db="EMBL/GenBank/DDBJ databases">
        <title>Halocaridina rubra genome assembly.</title>
        <authorList>
            <person name="Smith C."/>
        </authorList>
    </citation>
    <scope>NUCLEOTIDE SEQUENCE [LARGE SCALE GENOMIC DNA]</scope>
    <source>
        <strain evidence="1">EP-1</strain>
        <tissue evidence="1">Whole</tissue>
    </source>
</reference>
<gene>
    <name evidence="1" type="ORF">SK128_017454</name>
</gene>
<name>A0AAN8X320_HALRR</name>